<organism evidence="2">
    <name type="scientific">uncultured Gemmatimonadaceae bacterium</name>
    <dbReference type="NCBI Taxonomy" id="246130"/>
    <lineage>
        <taxon>Bacteria</taxon>
        <taxon>Pseudomonadati</taxon>
        <taxon>Gemmatimonadota</taxon>
        <taxon>Gemmatimonadia</taxon>
        <taxon>Gemmatimonadales</taxon>
        <taxon>Gemmatimonadaceae</taxon>
        <taxon>environmental samples</taxon>
    </lineage>
</organism>
<dbReference type="SMART" id="SM00849">
    <property type="entry name" value="Lactamase_B"/>
    <property type="match status" value="1"/>
</dbReference>
<dbReference type="InterPro" id="IPR001279">
    <property type="entry name" value="Metallo-B-lactamas"/>
</dbReference>
<dbReference type="PANTHER" id="PTHR42951">
    <property type="entry name" value="METALLO-BETA-LACTAMASE DOMAIN-CONTAINING"/>
    <property type="match status" value="1"/>
</dbReference>
<protein>
    <submittedName>
        <fullName evidence="2">Probable metallo-hydrolase YflN</fullName>
    </submittedName>
</protein>
<sequence>MEQNSERDVTEAALGGASGRGTQEIASDVAYLRTAIVNVFFCGPRDAGDRNWVLVDAGIPGAADRIVGAAAARFGWGARPAAIILTHGHFDHVGALKELARKWEAPVYAHPLELPYLTGRSAYPPPDPTVGGGAMARLASLYPRGPIYVGPGLKELPSDNTVPHLDGWRWIHTPGHTAGHVSLFRDRDRLLIAGDAVTTTQQESAMAVISQRQEMHGPPMYFTPDWGASAKSAALLADLDPQIVATGHGRPMSGPGAADALHDLVANFNERAVPRHGRYVDNGPAVADEGGVVSVPPAVDDPFPKLLLGAGAAAIAGLVIRRAMNNRREL</sequence>
<evidence type="ECO:0000313" key="2">
    <source>
        <dbReference type="EMBL" id="CAA9352106.1"/>
    </source>
</evidence>
<dbReference type="GO" id="GO:0016787">
    <property type="term" value="F:hydrolase activity"/>
    <property type="evidence" value="ECO:0007669"/>
    <property type="project" value="UniProtKB-KW"/>
</dbReference>
<dbReference type="Pfam" id="PF00753">
    <property type="entry name" value="Lactamase_B"/>
    <property type="match status" value="1"/>
</dbReference>
<dbReference type="EMBL" id="CADCTX010000811">
    <property type="protein sequence ID" value="CAA9352106.1"/>
    <property type="molecule type" value="Genomic_DNA"/>
</dbReference>
<dbReference type="InterPro" id="IPR050855">
    <property type="entry name" value="NDM-1-like"/>
</dbReference>
<reference evidence="2" key="1">
    <citation type="submission" date="2020-02" db="EMBL/GenBank/DDBJ databases">
        <authorList>
            <person name="Meier V. D."/>
        </authorList>
    </citation>
    <scope>NUCLEOTIDE SEQUENCE</scope>
    <source>
        <strain evidence="2">AVDCRST_MAG40</strain>
    </source>
</reference>
<keyword evidence="2" id="KW-0378">Hydrolase</keyword>
<dbReference type="InterPro" id="IPR036866">
    <property type="entry name" value="RibonucZ/Hydroxyglut_hydro"/>
</dbReference>
<evidence type="ECO:0000259" key="1">
    <source>
        <dbReference type="SMART" id="SM00849"/>
    </source>
</evidence>
<dbReference type="AlphaFoldDB" id="A0A6J4M937"/>
<dbReference type="SUPFAM" id="SSF56281">
    <property type="entry name" value="Metallo-hydrolase/oxidoreductase"/>
    <property type="match status" value="1"/>
</dbReference>
<proteinExistence type="predicted"/>
<dbReference type="PANTHER" id="PTHR42951:SF17">
    <property type="entry name" value="METALLO-BETA-LACTAMASE DOMAIN-CONTAINING PROTEIN"/>
    <property type="match status" value="1"/>
</dbReference>
<name>A0A6J4M937_9BACT</name>
<dbReference type="CDD" id="cd07721">
    <property type="entry name" value="yflN-like_MBL-fold"/>
    <property type="match status" value="1"/>
</dbReference>
<feature type="domain" description="Metallo-beta-lactamase" evidence="1">
    <location>
        <begin position="36"/>
        <end position="248"/>
    </location>
</feature>
<dbReference type="Gene3D" id="3.60.15.10">
    <property type="entry name" value="Ribonuclease Z/Hydroxyacylglutathione hydrolase-like"/>
    <property type="match status" value="1"/>
</dbReference>
<accession>A0A6J4M937</accession>
<gene>
    <name evidence="2" type="ORF">AVDCRST_MAG40-2947</name>
</gene>